<evidence type="ECO:0000313" key="3">
    <source>
        <dbReference type="EMBL" id="MBD1318528.1"/>
    </source>
</evidence>
<feature type="domain" description="HTH cro/C1-type" evidence="2">
    <location>
        <begin position="61"/>
        <end position="80"/>
    </location>
</feature>
<feature type="compositionally biased region" description="Pro residues" evidence="1">
    <location>
        <begin position="21"/>
        <end position="31"/>
    </location>
</feature>
<dbReference type="InterPro" id="IPR036388">
    <property type="entry name" value="WH-like_DNA-bd_sf"/>
</dbReference>
<dbReference type="Proteomes" id="UP000602395">
    <property type="component" value="Unassembled WGS sequence"/>
</dbReference>
<feature type="region of interest" description="Disordered" evidence="1">
    <location>
        <begin position="1"/>
        <end position="50"/>
    </location>
</feature>
<reference evidence="3 4" key="1">
    <citation type="submission" date="2020-09" db="EMBL/GenBank/DDBJ databases">
        <title>Novel species in genus Gordonia.</title>
        <authorList>
            <person name="Zhang G."/>
        </authorList>
    </citation>
    <scope>NUCLEOTIDE SEQUENCE [LARGE SCALE GENOMIC DNA]</scope>
    <source>
        <strain evidence="3 4">ON-33</strain>
    </source>
</reference>
<name>A0ABR7W6Z8_9ACTN</name>
<comment type="caution">
    <text evidence="3">The sequence shown here is derived from an EMBL/GenBank/DDBJ whole genome shotgun (WGS) entry which is preliminary data.</text>
</comment>
<dbReference type="PROSITE" id="PS50943">
    <property type="entry name" value="HTH_CROC1"/>
    <property type="match status" value="1"/>
</dbReference>
<feature type="region of interest" description="Disordered" evidence="1">
    <location>
        <begin position="95"/>
        <end position="124"/>
    </location>
</feature>
<evidence type="ECO:0000256" key="1">
    <source>
        <dbReference type="SAM" id="MobiDB-lite"/>
    </source>
</evidence>
<evidence type="ECO:0000259" key="2">
    <source>
        <dbReference type="PROSITE" id="PS50943"/>
    </source>
</evidence>
<dbReference type="Pfam" id="PF13384">
    <property type="entry name" value="HTH_23"/>
    <property type="match status" value="1"/>
</dbReference>
<proteinExistence type="predicted"/>
<evidence type="ECO:0000313" key="4">
    <source>
        <dbReference type="Proteomes" id="UP000602395"/>
    </source>
</evidence>
<protein>
    <submittedName>
        <fullName evidence="3">Helix-turn-helix domain-containing protein</fullName>
    </submittedName>
</protein>
<dbReference type="InterPro" id="IPR001387">
    <property type="entry name" value="Cro/C1-type_HTH"/>
</dbReference>
<accession>A0ABR7W6Z8</accession>
<sequence>MARAAPATDRGRESPRAPRDLTPPPGCPNPAPRRERPTRPPPSGLQLPRAERQATVIDLRQRGLSQQAIADAVGVSQSTIRDDLSTSSVETTELPDRATGIDGKAYPAHPSRSAVGGAVRHCHW</sequence>
<feature type="compositionally biased region" description="Basic and acidic residues" evidence="1">
    <location>
        <begin position="9"/>
        <end position="19"/>
    </location>
</feature>
<dbReference type="Gene3D" id="1.10.10.10">
    <property type="entry name" value="Winged helix-like DNA-binding domain superfamily/Winged helix DNA-binding domain"/>
    <property type="match status" value="1"/>
</dbReference>
<dbReference type="EMBL" id="JACWMS010000001">
    <property type="protein sequence ID" value="MBD1318528.1"/>
    <property type="molecule type" value="Genomic_DNA"/>
</dbReference>
<dbReference type="RefSeq" id="WP_190266283.1">
    <property type="nucleotide sequence ID" value="NZ_BAABAD010000003.1"/>
</dbReference>
<gene>
    <name evidence="3" type="ORF">IDF66_02935</name>
</gene>
<keyword evidence="4" id="KW-1185">Reference proteome</keyword>
<organism evidence="3 4">
    <name type="scientific">Gordonia hankookensis</name>
    <dbReference type="NCBI Taxonomy" id="589403"/>
    <lineage>
        <taxon>Bacteria</taxon>
        <taxon>Bacillati</taxon>
        <taxon>Actinomycetota</taxon>
        <taxon>Actinomycetes</taxon>
        <taxon>Mycobacteriales</taxon>
        <taxon>Gordoniaceae</taxon>
        <taxon>Gordonia</taxon>
    </lineage>
</organism>